<dbReference type="Gene3D" id="3.30.70.20">
    <property type="match status" value="1"/>
</dbReference>
<evidence type="ECO:0000256" key="1">
    <source>
        <dbReference type="ARBA" id="ARBA00001927"/>
    </source>
</evidence>
<dbReference type="RefSeq" id="WP_124708507.1">
    <property type="nucleotide sequence ID" value="NZ_CP033972.1"/>
</dbReference>
<keyword evidence="5" id="KW-0408">Iron</keyword>
<dbReference type="GO" id="GO:0046872">
    <property type="term" value="F:metal ion binding"/>
    <property type="evidence" value="ECO:0007669"/>
    <property type="project" value="UniProtKB-KW"/>
</dbReference>
<dbReference type="Pfam" id="PF13459">
    <property type="entry name" value="Fer4_15"/>
    <property type="match status" value="1"/>
</dbReference>
<reference evidence="9 10" key="1">
    <citation type="submission" date="2018-11" db="EMBL/GenBank/DDBJ databases">
        <title>Gordonia insulae sp. nov., isolated from an island soil.</title>
        <authorList>
            <person name="Kim Y.S."/>
            <person name="Kim S.B."/>
        </authorList>
    </citation>
    <scope>NUCLEOTIDE SEQUENCE [LARGE SCALE GENOMIC DNA]</scope>
    <source>
        <strain evidence="9 10">MMS17-SY073</strain>
    </source>
</reference>
<evidence type="ECO:0000313" key="9">
    <source>
        <dbReference type="EMBL" id="AZG45907.1"/>
    </source>
</evidence>
<organism evidence="9 10">
    <name type="scientific">Gordonia insulae</name>
    <dbReference type="NCBI Taxonomy" id="2420509"/>
    <lineage>
        <taxon>Bacteria</taxon>
        <taxon>Bacillati</taxon>
        <taxon>Actinomycetota</taxon>
        <taxon>Actinomycetes</taxon>
        <taxon>Mycobacteriales</taxon>
        <taxon>Gordoniaceae</taxon>
        <taxon>Gordonia</taxon>
    </lineage>
</organism>
<gene>
    <name evidence="9" type="ORF">D7316_02507</name>
</gene>
<dbReference type="SUPFAM" id="SSF54862">
    <property type="entry name" value="4Fe-4S ferredoxins"/>
    <property type="match status" value="1"/>
</dbReference>
<evidence type="ECO:0000256" key="3">
    <source>
        <dbReference type="ARBA" id="ARBA00022723"/>
    </source>
</evidence>
<evidence type="ECO:0000256" key="8">
    <source>
        <dbReference type="SAM" id="MobiDB-lite"/>
    </source>
</evidence>
<protein>
    <recommendedName>
        <fullName evidence="11">Ferredoxin</fullName>
    </recommendedName>
</protein>
<dbReference type="InterPro" id="IPR051269">
    <property type="entry name" value="Fe-S_cluster_ET"/>
</dbReference>
<name>A0A3G8JLE3_9ACTN</name>
<keyword evidence="4" id="KW-0249">Electron transport</keyword>
<keyword evidence="7" id="KW-0003">3Fe-4S</keyword>
<evidence type="ECO:0000313" key="10">
    <source>
        <dbReference type="Proteomes" id="UP000271469"/>
    </source>
</evidence>
<dbReference type="AlphaFoldDB" id="A0A3G8JLE3"/>
<proteinExistence type="predicted"/>
<dbReference type="KEGG" id="gom:D7316_02507"/>
<keyword evidence="2" id="KW-0813">Transport</keyword>
<evidence type="ECO:0000256" key="7">
    <source>
        <dbReference type="ARBA" id="ARBA00023291"/>
    </source>
</evidence>
<keyword evidence="6" id="KW-0411">Iron-sulfur</keyword>
<dbReference type="GO" id="GO:0051538">
    <property type="term" value="F:3 iron, 4 sulfur cluster binding"/>
    <property type="evidence" value="ECO:0007669"/>
    <property type="project" value="UniProtKB-KW"/>
</dbReference>
<dbReference type="PANTHER" id="PTHR36923">
    <property type="entry name" value="FERREDOXIN"/>
    <property type="match status" value="1"/>
</dbReference>
<evidence type="ECO:0008006" key="11">
    <source>
        <dbReference type="Google" id="ProtNLM"/>
    </source>
</evidence>
<keyword evidence="10" id="KW-1185">Reference proteome</keyword>
<evidence type="ECO:0000256" key="5">
    <source>
        <dbReference type="ARBA" id="ARBA00023004"/>
    </source>
</evidence>
<dbReference type="EMBL" id="CP033972">
    <property type="protein sequence ID" value="AZG45907.1"/>
    <property type="molecule type" value="Genomic_DNA"/>
</dbReference>
<comment type="cofactor">
    <cofactor evidence="1">
        <name>[3Fe-4S] cluster</name>
        <dbReference type="ChEBI" id="CHEBI:21137"/>
    </cofactor>
</comment>
<feature type="region of interest" description="Disordered" evidence="8">
    <location>
        <begin position="28"/>
        <end position="53"/>
    </location>
</feature>
<dbReference type="PANTHER" id="PTHR36923:SF3">
    <property type="entry name" value="FERREDOXIN"/>
    <property type="match status" value="1"/>
</dbReference>
<dbReference type="Proteomes" id="UP000271469">
    <property type="component" value="Chromosome"/>
</dbReference>
<accession>A0A3G8JLE3</accession>
<sequence>MKVEVDEHACQGHTLCAMVAPDLFTLRDEDGHSEANNGGEVPRGLEQAANSAISSCPERAIRMIED</sequence>
<evidence type="ECO:0000256" key="6">
    <source>
        <dbReference type="ARBA" id="ARBA00023014"/>
    </source>
</evidence>
<evidence type="ECO:0000256" key="2">
    <source>
        <dbReference type="ARBA" id="ARBA00022448"/>
    </source>
</evidence>
<evidence type="ECO:0000256" key="4">
    <source>
        <dbReference type="ARBA" id="ARBA00022982"/>
    </source>
</evidence>
<keyword evidence="3" id="KW-0479">Metal-binding</keyword>
<dbReference type="OrthoDB" id="3215002at2"/>